<evidence type="ECO:0000256" key="6">
    <source>
        <dbReference type="ARBA" id="ARBA00020337"/>
    </source>
</evidence>
<dbReference type="InterPro" id="IPR037171">
    <property type="entry name" value="NagB/RpiA_transferase-like"/>
</dbReference>
<evidence type="ECO:0000313" key="9">
    <source>
        <dbReference type="EMBL" id="MDN5213073.1"/>
    </source>
</evidence>
<dbReference type="EMBL" id="JAUJEB010000001">
    <property type="protein sequence ID" value="MDN5213073.1"/>
    <property type="molecule type" value="Genomic_DNA"/>
</dbReference>
<keyword evidence="10" id="KW-1185">Reference proteome</keyword>
<dbReference type="InterPro" id="IPR039104">
    <property type="entry name" value="6PGL"/>
</dbReference>
<protein>
    <recommendedName>
        <fullName evidence="6 7">6-phosphogluconolactonase</fullName>
        <shortName evidence="7">6PGL</shortName>
        <ecNumber evidence="5 7">3.1.1.31</ecNumber>
    </recommendedName>
</protein>
<gene>
    <name evidence="7 9" type="primary">pgl</name>
    <name evidence="9" type="ORF">QQ020_13485</name>
</gene>
<comment type="catalytic activity">
    <reaction evidence="1 7">
        <text>6-phospho-D-glucono-1,5-lactone + H2O = 6-phospho-D-gluconate + H(+)</text>
        <dbReference type="Rhea" id="RHEA:12556"/>
        <dbReference type="ChEBI" id="CHEBI:15377"/>
        <dbReference type="ChEBI" id="CHEBI:15378"/>
        <dbReference type="ChEBI" id="CHEBI:57955"/>
        <dbReference type="ChEBI" id="CHEBI:58759"/>
        <dbReference type="EC" id="3.1.1.31"/>
    </reaction>
</comment>
<dbReference type="EC" id="3.1.1.31" evidence="5 7"/>
<comment type="similarity">
    <text evidence="4 7">Belongs to the glucosamine/galactosamine-6-phosphate isomerase family. 6-phosphogluconolactonase subfamily.</text>
</comment>
<evidence type="ECO:0000256" key="5">
    <source>
        <dbReference type="ARBA" id="ARBA00013198"/>
    </source>
</evidence>
<dbReference type="InterPro" id="IPR005900">
    <property type="entry name" value="6-phosphogluconolactonase_DevB"/>
</dbReference>
<dbReference type="NCBIfam" id="TIGR01198">
    <property type="entry name" value="pgl"/>
    <property type="match status" value="1"/>
</dbReference>
<proteinExistence type="inferred from homology"/>
<comment type="caution">
    <text evidence="9">The sequence shown here is derived from an EMBL/GenBank/DDBJ whole genome shotgun (WGS) entry which is preliminary data.</text>
</comment>
<dbReference type="InterPro" id="IPR006148">
    <property type="entry name" value="Glc/Gal-6P_isomerase"/>
</dbReference>
<dbReference type="Pfam" id="PF01182">
    <property type="entry name" value="Glucosamine_iso"/>
    <property type="match status" value="1"/>
</dbReference>
<sequence>MKQEVELEIFEDPRALASGFALWFYNFVNSRPKTNVALSGGSTPKLFFQVLSNEYKDRIDWSGIQFFWGDERCVPPDHQDSNYLMTRKNLFDHIGIPSKNVHRILGESDPEKEAQRYGQEIGDVLSHRDSLPVFDLIILGLGSDGHTASIFPDQMHLLQDAGYCQVAIHPDSGQQRITLTGKVINQADNICFLVAGEGKSGVVGEILNKTGDWEKYPASYIHNSGGSLHWFLDRGAASVFQNGKN</sequence>
<comment type="function">
    <text evidence="2 7">Hydrolysis of 6-phosphogluconolactone to 6-phosphogluconate.</text>
</comment>
<dbReference type="Proteomes" id="UP001172083">
    <property type="component" value="Unassembled WGS sequence"/>
</dbReference>
<reference evidence="9" key="1">
    <citation type="submission" date="2023-06" db="EMBL/GenBank/DDBJ databases">
        <title>Genomic of Agaribacillus aureum.</title>
        <authorList>
            <person name="Wang G."/>
        </authorList>
    </citation>
    <scope>NUCLEOTIDE SEQUENCE</scope>
    <source>
        <strain evidence="9">BMA12</strain>
    </source>
</reference>
<evidence type="ECO:0000256" key="4">
    <source>
        <dbReference type="ARBA" id="ARBA00010662"/>
    </source>
</evidence>
<dbReference type="CDD" id="cd01400">
    <property type="entry name" value="6PGL"/>
    <property type="match status" value="1"/>
</dbReference>
<dbReference type="GO" id="GO:0017057">
    <property type="term" value="F:6-phosphogluconolactonase activity"/>
    <property type="evidence" value="ECO:0007669"/>
    <property type="project" value="UniProtKB-EC"/>
</dbReference>
<dbReference type="RefSeq" id="WP_346758389.1">
    <property type="nucleotide sequence ID" value="NZ_JAUJEB010000001.1"/>
</dbReference>
<name>A0ABT8L5S3_9BACT</name>
<evidence type="ECO:0000256" key="3">
    <source>
        <dbReference type="ARBA" id="ARBA00004961"/>
    </source>
</evidence>
<dbReference type="SUPFAM" id="SSF100950">
    <property type="entry name" value="NagB/RpiA/CoA transferase-like"/>
    <property type="match status" value="1"/>
</dbReference>
<evidence type="ECO:0000256" key="2">
    <source>
        <dbReference type="ARBA" id="ARBA00002681"/>
    </source>
</evidence>
<dbReference type="Gene3D" id="3.40.50.1360">
    <property type="match status" value="1"/>
</dbReference>
<organism evidence="9 10">
    <name type="scientific">Agaribacillus aureus</name>
    <dbReference type="NCBI Taxonomy" id="3051825"/>
    <lineage>
        <taxon>Bacteria</taxon>
        <taxon>Pseudomonadati</taxon>
        <taxon>Bacteroidota</taxon>
        <taxon>Cytophagia</taxon>
        <taxon>Cytophagales</taxon>
        <taxon>Splendidivirgaceae</taxon>
        <taxon>Agaribacillus</taxon>
    </lineage>
</organism>
<accession>A0ABT8L5S3</accession>
<evidence type="ECO:0000256" key="1">
    <source>
        <dbReference type="ARBA" id="ARBA00000832"/>
    </source>
</evidence>
<dbReference type="PANTHER" id="PTHR11054">
    <property type="entry name" value="6-PHOSPHOGLUCONOLACTONASE"/>
    <property type="match status" value="1"/>
</dbReference>
<feature type="domain" description="Glucosamine/galactosamine-6-phosphate isomerase" evidence="8">
    <location>
        <begin position="15"/>
        <end position="230"/>
    </location>
</feature>
<comment type="pathway">
    <text evidence="3 7">Carbohydrate degradation; pentose phosphate pathway; D-ribulose 5-phosphate from D-glucose 6-phosphate (oxidative stage): step 2/3.</text>
</comment>
<evidence type="ECO:0000313" key="10">
    <source>
        <dbReference type="Proteomes" id="UP001172083"/>
    </source>
</evidence>
<evidence type="ECO:0000259" key="8">
    <source>
        <dbReference type="Pfam" id="PF01182"/>
    </source>
</evidence>
<evidence type="ECO:0000256" key="7">
    <source>
        <dbReference type="RuleBase" id="RU365095"/>
    </source>
</evidence>
<keyword evidence="7 9" id="KW-0378">Hydrolase</keyword>
<dbReference type="PANTHER" id="PTHR11054:SF0">
    <property type="entry name" value="6-PHOSPHOGLUCONOLACTONASE"/>
    <property type="match status" value="1"/>
</dbReference>